<organism evidence="7 8">
    <name type="scientific">Clostridium cylindrosporum DSM 605</name>
    <dbReference type="NCBI Taxonomy" id="1121307"/>
    <lineage>
        <taxon>Bacteria</taxon>
        <taxon>Bacillati</taxon>
        <taxon>Bacillota</taxon>
        <taxon>Clostridia</taxon>
        <taxon>Eubacteriales</taxon>
        <taxon>Clostridiaceae</taxon>
        <taxon>Clostridium</taxon>
    </lineage>
</organism>
<keyword evidence="7" id="KW-0687">Ribonucleoprotein</keyword>
<keyword evidence="5 6" id="KW-0949">S-adenosyl-L-methionine</keyword>
<comment type="function">
    <text evidence="6">Methylates ribosomal protein L11.</text>
</comment>
<comment type="subcellular location">
    <subcellularLocation>
        <location evidence="6">Cytoplasm</location>
    </subcellularLocation>
</comment>
<dbReference type="NCBIfam" id="TIGR00406">
    <property type="entry name" value="prmA"/>
    <property type="match status" value="1"/>
</dbReference>
<gene>
    <name evidence="6 7" type="primary">prmA</name>
    <name evidence="7" type="ORF">CLCY_2c04060</name>
</gene>
<feature type="binding site" evidence="6">
    <location>
        <position position="249"/>
    </location>
    <ligand>
        <name>S-adenosyl-L-methionine</name>
        <dbReference type="ChEBI" id="CHEBI:59789"/>
    </ligand>
</feature>
<feature type="binding site" evidence="6">
    <location>
        <position position="207"/>
    </location>
    <ligand>
        <name>S-adenosyl-L-methionine</name>
        <dbReference type="ChEBI" id="CHEBI:59789"/>
    </ligand>
</feature>
<name>A0A0J8DBF5_CLOCY</name>
<dbReference type="Proteomes" id="UP000036756">
    <property type="component" value="Unassembled WGS sequence"/>
</dbReference>
<dbReference type="SUPFAM" id="SSF53335">
    <property type="entry name" value="S-adenosyl-L-methionine-dependent methyltransferases"/>
    <property type="match status" value="1"/>
</dbReference>
<dbReference type="CDD" id="cd02440">
    <property type="entry name" value="AdoMet_MTases"/>
    <property type="match status" value="1"/>
</dbReference>
<evidence type="ECO:0000256" key="5">
    <source>
        <dbReference type="ARBA" id="ARBA00022691"/>
    </source>
</evidence>
<keyword evidence="3 6" id="KW-0489">Methyltransferase</keyword>
<dbReference type="EMBL" id="LFVU01000027">
    <property type="protein sequence ID" value="KMT21644.1"/>
    <property type="molecule type" value="Genomic_DNA"/>
</dbReference>
<comment type="catalytic activity">
    <reaction evidence="6">
        <text>L-lysyl-[protein] + 3 S-adenosyl-L-methionine = N(6),N(6),N(6)-trimethyl-L-lysyl-[protein] + 3 S-adenosyl-L-homocysteine + 3 H(+)</text>
        <dbReference type="Rhea" id="RHEA:54192"/>
        <dbReference type="Rhea" id="RHEA-COMP:9752"/>
        <dbReference type="Rhea" id="RHEA-COMP:13826"/>
        <dbReference type="ChEBI" id="CHEBI:15378"/>
        <dbReference type="ChEBI" id="CHEBI:29969"/>
        <dbReference type="ChEBI" id="CHEBI:57856"/>
        <dbReference type="ChEBI" id="CHEBI:59789"/>
        <dbReference type="ChEBI" id="CHEBI:61961"/>
    </reaction>
</comment>
<keyword evidence="7" id="KW-0689">Ribosomal protein</keyword>
<dbReference type="PANTHER" id="PTHR43648">
    <property type="entry name" value="ELECTRON TRANSFER FLAVOPROTEIN BETA SUBUNIT LYSINE METHYLTRANSFERASE"/>
    <property type="match status" value="1"/>
</dbReference>
<evidence type="ECO:0000256" key="1">
    <source>
        <dbReference type="ARBA" id="ARBA00009741"/>
    </source>
</evidence>
<dbReference type="GO" id="GO:0005737">
    <property type="term" value="C:cytoplasm"/>
    <property type="evidence" value="ECO:0007669"/>
    <property type="project" value="UniProtKB-SubCell"/>
</dbReference>
<protein>
    <recommendedName>
        <fullName evidence="6">Ribosomal protein L11 methyltransferase</fullName>
        <shortName evidence="6">L11 Mtase</shortName>
        <ecNumber evidence="6">2.1.1.-</ecNumber>
    </recommendedName>
</protein>
<dbReference type="Pfam" id="PF06325">
    <property type="entry name" value="PrmA"/>
    <property type="match status" value="1"/>
</dbReference>
<evidence type="ECO:0000256" key="2">
    <source>
        <dbReference type="ARBA" id="ARBA00022490"/>
    </source>
</evidence>
<dbReference type="HAMAP" id="MF_00735">
    <property type="entry name" value="Methyltr_PrmA"/>
    <property type="match status" value="1"/>
</dbReference>
<keyword evidence="2 6" id="KW-0963">Cytoplasm</keyword>
<keyword evidence="4 6" id="KW-0808">Transferase</keyword>
<dbReference type="PATRIC" id="fig|1121307.3.peg.1264"/>
<dbReference type="Gene3D" id="3.40.50.150">
    <property type="entry name" value="Vaccinia Virus protein VP39"/>
    <property type="match status" value="1"/>
</dbReference>
<proteinExistence type="inferred from homology"/>
<dbReference type="RefSeq" id="WP_048571061.1">
    <property type="nucleotide sequence ID" value="NZ_LFVU01000027.1"/>
</dbReference>
<dbReference type="InterPro" id="IPR004498">
    <property type="entry name" value="Ribosomal_PrmA_MeTrfase"/>
</dbReference>
<reference evidence="7 8" key="1">
    <citation type="submission" date="2015-06" db="EMBL/GenBank/DDBJ databases">
        <title>Draft genome sequence of the purine-degrading Clostridium cylindrosporum HC-1 (DSM 605).</title>
        <authorList>
            <person name="Poehlein A."/>
            <person name="Schiel-Bengelsdorf B."/>
            <person name="Bengelsdorf F."/>
            <person name="Daniel R."/>
            <person name="Duerre P."/>
        </authorList>
    </citation>
    <scope>NUCLEOTIDE SEQUENCE [LARGE SCALE GENOMIC DNA]</scope>
    <source>
        <strain evidence="7 8">DSM 605</strain>
    </source>
</reference>
<dbReference type="STRING" id="1121307.CLCY_2c04060"/>
<sequence length="313" mass="34793">MDGKWFEVKVITKSEAIEPISGIFYGLDVKGVAIEDPEDINIKQKDKLSWDFADVNIFEFGADAAVVKGYFNENEKIDEIIKYIEEKIDLIKEMGIDVGRGIVTTSDVFEEDWATSWKKYYKPLRIGNKILIKPIWEDVEVKETDLVVELDPGMAFGTGTHETTSMCVELLEKYITESDRVFDIGTGSGILSIVSSKLGAKEVVGVDLDEVAVASAKENVAFNKISNVEVLHGDLVDVIEGKANIVVANIIAEVVVYLTSIIKPFIDKDGYFITSGIIRERKEDVLNALDKEGFKVIEITEKGEWVAIAAKPM</sequence>
<dbReference type="InterPro" id="IPR050078">
    <property type="entry name" value="Ribosomal_L11_MeTrfase_PrmA"/>
</dbReference>
<accession>A0A0J8DBF5</accession>
<evidence type="ECO:0000313" key="8">
    <source>
        <dbReference type="Proteomes" id="UP000036756"/>
    </source>
</evidence>
<comment type="caution">
    <text evidence="7">The sequence shown here is derived from an EMBL/GenBank/DDBJ whole genome shotgun (WGS) entry which is preliminary data.</text>
</comment>
<comment type="similarity">
    <text evidence="1 6">Belongs to the methyltransferase superfamily. PrmA family.</text>
</comment>
<dbReference type="PANTHER" id="PTHR43648:SF1">
    <property type="entry name" value="ELECTRON TRANSFER FLAVOPROTEIN BETA SUBUNIT LYSINE METHYLTRANSFERASE"/>
    <property type="match status" value="1"/>
</dbReference>
<keyword evidence="8" id="KW-1185">Reference proteome</keyword>
<dbReference type="GO" id="GO:0032259">
    <property type="term" value="P:methylation"/>
    <property type="evidence" value="ECO:0007669"/>
    <property type="project" value="UniProtKB-KW"/>
</dbReference>
<dbReference type="GO" id="GO:0005840">
    <property type="term" value="C:ribosome"/>
    <property type="evidence" value="ECO:0007669"/>
    <property type="project" value="UniProtKB-KW"/>
</dbReference>
<dbReference type="InterPro" id="IPR029063">
    <property type="entry name" value="SAM-dependent_MTases_sf"/>
</dbReference>
<dbReference type="GO" id="GO:0016279">
    <property type="term" value="F:protein-lysine N-methyltransferase activity"/>
    <property type="evidence" value="ECO:0007669"/>
    <property type="project" value="RHEA"/>
</dbReference>
<evidence type="ECO:0000256" key="3">
    <source>
        <dbReference type="ARBA" id="ARBA00022603"/>
    </source>
</evidence>
<feature type="binding site" evidence="6">
    <location>
        <position position="185"/>
    </location>
    <ligand>
        <name>S-adenosyl-L-methionine</name>
        <dbReference type="ChEBI" id="CHEBI:59789"/>
    </ligand>
</feature>
<dbReference type="AlphaFoldDB" id="A0A0J8DBF5"/>
<dbReference type="EC" id="2.1.1.-" evidence="6"/>
<evidence type="ECO:0000256" key="6">
    <source>
        <dbReference type="HAMAP-Rule" id="MF_00735"/>
    </source>
</evidence>
<dbReference type="OrthoDB" id="9785995at2"/>
<evidence type="ECO:0000313" key="7">
    <source>
        <dbReference type="EMBL" id="KMT21644.1"/>
    </source>
</evidence>
<dbReference type="PIRSF" id="PIRSF000401">
    <property type="entry name" value="RPL11_MTase"/>
    <property type="match status" value="1"/>
</dbReference>
<evidence type="ECO:0000256" key="4">
    <source>
        <dbReference type="ARBA" id="ARBA00022679"/>
    </source>
</evidence>
<feature type="binding site" evidence="6">
    <location>
        <position position="164"/>
    </location>
    <ligand>
        <name>S-adenosyl-L-methionine</name>
        <dbReference type="ChEBI" id="CHEBI:59789"/>
    </ligand>
</feature>